<gene>
    <name evidence="2" type="ORF">SVUK_LOCUS373</name>
</gene>
<dbReference type="GO" id="GO:0039536">
    <property type="term" value="P:negative regulation of RIG-I signaling pathway"/>
    <property type="evidence" value="ECO:0007669"/>
    <property type="project" value="InterPro"/>
</dbReference>
<evidence type="ECO:0000256" key="1">
    <source>
        <dbReference type="SAM" id="MobiDB-lite"/>
    </source>
</evidence>
<dbReference type="OrthoDB" id="5842926at2759"/>
<name>A0A3P7K2G8_STRVU</name>
<accession>A0A3P7K2G8</accession>
<dbReference type="EMBL" id="UYYB01000600">
    <property type="protein sequence ID" value="VDM65375.1"/>
    <property type="molecule type" value="Genomic_DNA"/>
</dbReference>
<proteinExistence type="predicted"/>
<dbReference type="GO" id="GO:0045893">
    <property type="term" value="P:positive regulation of DNA-templated transcription"/>
    <property type="evidence" value="ECO:0007669"/>
    <property type="project" value="TreeGrafter"/>
</dbReference>
<organism evidence="2 3">
    <name type="scientific">Strongylus vulgaris</name>
    <name type="common">Blood worm</name>
    <dbReference type="NCBI Taxonomy" id="40348"/>
    <lineage>
        <taxon>Eukaryota</taxon>
        <taxon>Metazoa</taxon>
        <taxon>Ecdysozoa</taxon>
        <taxon>Nematoda</taxon>
        <taxon>Chromadorea</taxon>
        <taxon>Rhabditida</taxon>
        <taxon>Rhabditina</taxon>
        <taxon>Rhabditomorpha</taxon>
        <taxon>Strongyloidea</taxon>
        <taxon>Strongylidae</taxon>
        <taxon>Strongylus</taxon>
    </lineage>
</organism>
<evidence type="ECO:0000313" key="3">
    <source>
        <dbReference type="Proteomes" id="UP000270094"/>
    </source>
</evidence>
<dbReference type="GO" id="GO:0032480">
    <property type="term" value="P:negative regulation of type I interferon production"/>
    <property type="evidence" value="ECO:0007669"/>
    <property type="project" value="InterPro"/>
</dbReference>
<keyword evidence="3" id="KW-1185">Reference proteome</keyword>
<protein>
    <submittedName>
        <fullName evidence="2">Uncharacterized protein</fullName>
    </submittedName>
</protein>
<dbReference type="PANTHER" id="PTHR14390">
    <property type="entry name" value="G PATCH DOMAIN CONTAINING PROTEIN 3"/>
    <property type="match status" value="1"/>
</dbReference>
<feature type="non-terminal residue" evidence="2">
    <location>
        <position position="207"/>
    </location>
</feature>
<dbReference type="Proteomes" id="UP000270094">
    <property type="component" value="Unassembled WGS sequence"/>
</dbReference>
<evidence type="ECO:0000313" key="2">
    <source>
        <dbReference type="EMBL" id="VDM65375.1"/>
    </source>
</evidence>
<dbReference type="AlphaFoldDB" id="A0A3P7K2G8"/>
<reference evidence="2 3" key="1">
    <citation type="submission" date="2018-11" db="EMBL/GenBank/DDBJ databases">
        <authorList>
            <consortium name="Pathogen Informatics"/>
        </authorList>
    </citation>
    <scope>NUCLEOTIDE SEQUENCE [LARGE SCALE GENOMIC DNA]</scope>
</reference>
<feature type="region of interest" description="Disordered" evidence="1">
    <location>
        <begin position="16"/>
        <end position="35"/>
    </location>
</feature>
<feature type="compositionally biased region" description="Polar residues" evidence="1">
    <location>
        <begin position="23"/>
        <end position="33"/>
    </location>
</feature>
<dbReference type="InterPro" id="IPR040341">
    <property type="entry name" value="GPATCH3"/>
</dbReference>
<dbReference type="PANTHER" id="PTHR14390:SF2">
    <property type="entry name" value="G PATCH DOMAIN-CONTAINING PROTEIN 3"/>
    <property type="match status" value="1"/>
</dbReference>
<sequence>MTSNKLRNRDLLDRSLSKKNVSEDSQPNQSGDTDGQLFYCTVRNIPSEMRSKDLRIYFSDYVENGKFHCFHFRHRPEHQQQLSANSIFIDQYVDKLEELIYAIQSTVTGQEAKVKKESLTSCCIISFTSREIRSEFIRDYHGSHWKNSEGMDIPRRCFVSAVKVTKGNECTSDCVTDVDLRQMIELRPPLVMPHGNVGTPTQYFLDQ</sequence>